<protein>
    <submittedName>
        <fullName evidence="1">Uncharacterized protein</fullName>
    </submittedName>
</protein>
<dbReference type="EMBL" id="MFTS01000005">
    <property type="protein sequence ID" value="OGI68061.1"/>
    <property type="molecule type" value="Genomic_DNA"/>
</dbReference>
<accession>A0A1F6VEI8</accession>
<comment type="caution">
    <text evidence="1">The sequence shown here is derived from an EMBL/GenBank/DDBJ whole genome shotgun (WGS) entry which is preliminary data.</text>
</comment>
<dbReference type="Proteomes" id="UP000178235">
    <property type="component" value="Unassembled WGS sequence"/>
</dbReference>
<organism evidence="1 2">
    <name type="scientific">Candidatus Nomurabacteria bacterium RIFCSPHIGHO2_01_FULL_42_15</name>
    <dbReference type="NCBI Taxonomy" id="1801742"/>
    <lineage>
        <taxon>Bacteria</taxon>
        <taxon>Candidatus Nomuraibacteriota</taxon>
    </lineage>
</organism>
<dbReference type="AlphaFoldDB" id="A0A1F6VEI8"/>
<evidence type="ECO:0000313" key="1">
    <source>
        <dbReference type="EMBL" id="OGI68061.1"/>
    </source>
</evidence>
<gene>
    <name evidence="1" type="ORF">A2738_02630</name>
</gene>
<proteinExistence type="predicted"/>
<sequence length="115" mass="13756">MKKEKQELLWEPEKIREKLEEQIWYSQSGNFQKQILHNPKNAGIVAELADRRVRYFWELYKENTNLSGQDQLESCVGEENIAEIDKVLRAEGLPSLQDFDSLYSFFKEIRELFRD</sequence>
<evidence type="ECO:0000313" key="2">
    <source>
        <dbReference type="Proteomes" id="UP000178235"/>
    </source>
</evidence>
<reference evidence="1 2" key="1">
    <citation type="journal article" date="2016" name="Nat. Commun.">
        <title>Thousands of microbial genomes shed light on interconnected biogeochemical processes in an aquifer system.</title>
        <authorList>
            <person name="Anantharaman K."/>
            <person name="Brown C.T."/>
            <person name="Hug L.A."/>
            <person name="Sharon I."/>
            <person name="Castelle C.J."/>
            <person name="Probst A.J."/>
            <person name="Thomas B.C."/>
            <person name="Singh A."/>
            <person name="Wilkins M.J."/>
            <person name="Karaoz U."/>
            <person name="Brodie E.L."/>
            <person name="Williams K.H."/>
            <person name="Hubbard S.S."/>
            <person name="Banfield J.F."/>
        </authorList>
    </citation>
    <scope>NUCLEOTIDE SEQUENCE [LARGE SCALE GENOMIC DNA]</scope>
</reference>
<name>A0A1F6VEI8_9BACT</name>